<proteinExistence type="predicted"/>
<evidence type="ECO:0000256" key="1">
    <source>
        <dbReference type="SAM" id="Phobius"/>
    </source>
</evidence>
<dbReference type="Proteomes" id="UP000253426">
    <property type="component" value="Unassembled WGS sequence"/>
</dbReference>
<organism evidence="2 3">
    <name type="scientific">Roseimicrobium gellanilyticum</name>
    <dbReference type="NCBI Taxonomy" id="748857"/>
    <lineage>
        <taxon>Bacteria</taxon>
        <taxon>Pseudomonadati</taxon>
        <taxon>Verrucomicrobiota</taxon>
        <taxon>Verrucomicrobiia</taxon>
        <taxon>Verrucomicrobiales</taxon>
        <taxon>Verrucomicrobiaceae</taxon>
        <taxon>Roseimicrobium</taxon>
    </lineage>
</organism>
<reference evidence="2 3" key="1">
    <citation type="submission" date="2018-06" db="EMBL/GenBank/DDBJ databases">
        <title>Genomic Encyclopedia of Type Strains, Phase IV (KMG-IV): sequencing the most valuable type-strain genomes for metagenomic binning, comparative biology and taxonomic classification.</title>
        <authorList>
            <person name="Goeker M."/>
        </authorList>
    </citation>
    <scope>NUCLEOTIDE SEQUENCE [LARGE SCALE GENOMIC DNA]</scope>
    <source>
        <strain evidence="2 3">DSM 25532</strain>
    </source>
</reference>
<keyword evidence="1" id="KW-0472">Membrane</keyword>
<feature type="transmembrane region" description="Helical" evidence="1">
    <location>
        <begin position="51"/>
        <end position="70"/>
    </location>
</feature>
<sequence>MHEDNISGTPAMTVLAILGIAMGLTLLCYSAVVVNAYAVRKYCHSPFSPPYLIASGISATLLVIAWFVGGQDFDIWAAARRDLNVMVLLILVFLGLCWTFYCIGMRTSIPIAAYITLLQFAASLVLVVAIGILLLATLSRRQKRVVRVEYE</sequence>
<name>A0A366HS15_9BACT</name>
<keyword evidence="3" id="KW-1185">Reference proteome</keyword>
<feature type="transmembrane region" description="Helical" evidence="1">
    <location>
        <begin position="82"/>
        <end position="101"/>
    </location>
</feature>
<feature type="transmembrane region" description="Helical" evidence="1">
    <location>
        <begin position="113"/>
        <end position="138"/>
    </location>
</feature>
<evidence type="ECO:0000313" key="3">
    <source>
        <dbReference type="Proteomes" id="UP000253426"/>
    </source>
</evidence>
<protein>
    <submittedName>
        <fullName evidence="2">Uncharacterized protein</fullName>
    </submittedName>
</protein>
<comment type="caution">
    <text evidence="2">The sequence shown here is derived from an EMBL/GenBank/DDBJ whole genome shotgun (WGS) entry which is preliminary data.</text>
</comment>
<gene>
    <name evidence="2" type="ORF">DES53_102435</name>
</gene>
<keyword evidence="1" id="KW-0812">Transmembrane</keyword>
<dbReference type="EMBL" id="QNRR01000002">
    <property type="protein sequence ID" value="RBP46049.1"/>
    <property type="molecule type" value="Genomic_DNA"/>
</dbReference>
<evidence type="ECO:0000313" key="2">
    <source>
        <dbReference type="EMBL" id="RBP46049.1"/>
    </source>
</evidence>
<accession>A0A366HS15</accession>
<feature type="transmembrane region" description="Helical" evidence="1">
    <location>
        <begin position="12"/>
        <end position="39"/>
    </location>
</feature>
<keyword evidence="1" id="KW-1133">Transmembrane helix</keyword>
<dbReference type="AlphaFoldDB" id="A0A366HS15"/>